<reference evidence="2" key="1">
    <citation type="submission" date="2024-05" db="EMBL/GenBank/DDBJ databases">
        <authorList>
            <person name="Jung D.-H."/>
        </authorList>
    </citation>
    <scope>NUCLEOTIDE SEQUENCE</scope>
    <source>
        <strain evidence="2">JA-25</strain>
    </source>
</reference>
<accession>A0ABX0QNC9</accession>
<proteinExistence type="predicted"/>
<dbReference type="RefSeq" id="WP_166693859.1">
    <property type="nucleotide sequence ID" value="NZ_WAEL01000011.1"/>
</dbReference>
<name>A0ABX0QNC9_9BACT</name>
<sequence>MAKTALCTMRFNLTIILLLAGLAALAQPTIQTSGDWINLSNTATRVQQAQGLAGFDMHRKQVLGSPYEDSTFQAGTIRFYKKLPGTTVDSLIGVPVRYDLQLNQVEIKAAPTDIRVATAAQVRQFAMNNKALKGISYYVNVREFSGEANQLQGFFELVTPGKALLLRYPSVSVSKANYNLAMNVGSKDDELVIKQVWYVAMNRQAVPFSPSKKALLALFSDKEAQLTTFLKNQKPDLKTRSGLASVFAFYNDL</sequence>
<protein>
    <submittedName>
        <fullName evidence="2">Uncharacterized protein</fullName>
    </submittedName>
</protein>
<keyword evidence="1" id="KW-0732">Signal</keyword>
<feature type="signal peptide" evidence="1">
    <location>
        <begin position="1"/>
        <end position="26"/>
    </location>
</feature>
<evidence type="ECO:0000313" key="3">
    <source>
        <dbReference type="Proteomes" id="UP000606008"/>
    </source>
</evidence>
<dbReference type="Proteomes" id="UP000606008">
    <property type="component" value="Unassembled WGS sequence"/>
</dbReference>
<organism evidence="2 3">
    <name type="scientific">Fibrivirga algicola</name>
    <dbReference type="NCBI Taxonomy" id="2950420"/>
    <lineage>
        <taxon>Bacteria</taxon>
        <taxon>Pseudomonadati</taxon>
        <taxon>Bacteroidota</taxon>
        <taxon>Cytophagia</taxon>
        <taxon>Cytophagales</taxon>
        <taxon>Spirosomataceae</taxon>
        <taxon>Fibrivirga</taxon>
    </lineage>
</organism>
<comment type="caution">
    <text evidence="2">The sequence shown here is derived from an EMBL/GenBank/DDBJ whole genome shotgun (WGS) entry which is preliminary data.</text>
</comment>
<feature type="chain" id="PRO_5046875630" evidence="1">
    <location>
        <begin position="27"/>
        <end position="253"/>
    </location>
</feature>
<keyword evidence="3" id="KW-1185">Reference proteome</keyword>
<gene>
    <name evidence="2" type="ORF">F7231_24140</name>
</gene>
<evidence type="ECO:0000313" key="2">
    <source>
        <dbReference type="EMBL" id="NID13283.1"/>
    </source>
</evidence>
<dbReference type="EMBL" id="WAEL01000011">
    <property type="protein sequence ID" value="NID13283.1"/>
    <property type="molecule type" value="Genomic_DNA"/>
</dbReference>
<evidence type="ECO:0000256" key="1">
    <source>
        <dbReference type="SAM" id="SignalP"/>
    </source>
</evidence>